<evidence type="ECO:0000256" key="2">
    <source>
        <dbReference type="SAM" id="MobiDB-lite"/>
    </source>
</evidence>
<dbReference type="SMART" id="SM00355">
    <property type="entry name" value="ZnF_C2H2"/>
    <property type="match status" value="3"/>
</dbReference>
<feature type="region of interest" description="Disordered" evidence="2">
    <location>
        <begin position="419"/>
        <end position="447"/>
    </location>
</feature>
<keyword evidence="1" id="KW-0863">Zinc-finger</keyword>
<feature type="region of interest" description="Disordered" evidence="2">
    <location>
        <begin position="58"/>
        <end position="91"/>
    </location>
</feature>
<keyword evidence="1" id="KW-0479">Metal-binding</keyword>
<keyword evidence="3" id="KW-0812">Transmembrane</keyword>
<dbReference type="VEuPathDB" id="FungiDB:CC77DRAFT_89385"/>
<organism evidence="5 6">
    <name type="scientific">Alternaria alternata</name>
    <name type="common">Alternaria rot fungus</name>
    <name type="synonym">Torula alternata</name>
    <dbReference type="NCBI Taxonomy" id="5599"/>
    <lineage>
        <taxon>Eukaryota</taxon>
        <taxon>Fungi</taxon>
        <taxon>Dikarya</taxon>
        <taxon>Ascomycota</taxon>
        <taxon>Pezizomycotina</taxon>
        <taxon>Dothideomycetes</taxon>
        <taxon>Pleosporomycetidae</taxon>
        <taxon>Pleosporales</taxon>
        <taxon>Pleosporineae</taxon>
        <taxon>Pleosporaceae</taxon>
        <taxon>Alternaria</taxon>
        <taxon>Alternaria sect. Alternaria</taxon>
        <taxon>Alternaria alternata complex</taxon>
    </lineage>
</organism>
<dbReference type="GeneID" id="29119105"/>
<evidence type="ECO:0000256" key="3">
    <source>
        <dbReference type="SAM" id="Phobius"/>
    </source>
</evidence>
<feature type="region of interest" description="Disordered" evidence="2">
    <location>
        <begin position="270"/>
        <end position="300"/>
    </location>
</feature>
<dbReference type="SUPFAM" id="SSF57667">
    <property type="entry name" value="beta-beta-alpha zinc fingers"/>
    <property type="match status" value="1"/>
</dbReference>
<dbReference type="PROSITE" id="PS00028">
    <property type="entry name" value="ZINC_FINGER_C2H2_1"/>
    <property type="match status" value="1"/>
</dbReference>
<evidence type="ECO:0000256" key="1">
    <source>
        <dbReference type="PROSITE-ProRule" id="PRU00042"/>
    </source>
</evidence>
<reference evidence="5 6" key="1">
    <citation type="submission" date="2016-05" db="EMBL/GenBank/DDBJ databases">
        <title>Comparative analysis of secretome profiles of manganese(II)-oxidizing ascomycete fungi.</title>
        <authorList>
            <consortium name="DOE Joint Genome Institute"/>
            <person name="Zeiner C.A."/>
            <person name="Purvine S.O."/>
            <person name="Zink E.M."/>
            <person name="Wu S."/>
            <person name="Pasa-Tolic L."/>
            <person name="Chaput D.L."/>
            <person name="Haridas S."/>
            <person name="Grigoriev I.V."/>
            <person name="Santelli C.M."/>
            <person name="Hansel C.M."/>
        </authorList>
    </citation>
    <scope>NUCLEOTIDE SEQUENCE [LARGE SCALE GENOMIC DNA]</scope>
    <source>
        <strain evidence="5 6">SRC1lrK2f</strain>
    </source>
</reference>
<proteinExistence type="predicted"/>
<keyword evidence="1" id="KW-0862">Zinc</keyword>
<dbReference type="InterPro" id="IPR013087">
    <property type="entry name" value="Znf_C2H2_type"/>
</dbReference>
<evidence type="ECO:0000259" key="4">
    <source>
        <dbReference type="PROSITE" id="PS50157"/>
    </source>
</evidence>
<dbReference type="Proteomes" id="UP000077248">
    <property type="component" value="Unassembled WGS sequence"/>
</dbReference>
<evidence type="ECO:0000313" key="5">
    <source>
        <dbReference type="EMBL" id="OAG20888.1"/>
    </source>
</evidence>
<dbReference type="PROSITE" id="PS50157">
    <property type="entry name" value="ZINC_FINGER_C2H2_2"/>
    <property type="match status" value="1"/>
</dbReference>
<accession>A0A177DNF2</accession>
<feature type="compositionally biased region" description="Polar residues" evidence="2">
    <location>
        <begin position="79"/>
        <end position="91"/>
    </location>
</feature>
<protein>
    <recommendedName>
        <fullName evidence="4">C2H2-type domain-containing protein</fullName>
    </recommendedName>
</protein>
<feature type="transmembrane region" description="Helical" evidence="3">
    <location>
        <begin position="29"/>
        <end position="51"/>
    </location>
</feature>
<name>A0A177DNF2_ALTAL</name>
<dbReference type="RefSeq" id="XP_018386309.1">
    <property type="nucleotide sequence ID" value="XM_018533511.1"/>
</dbReference>
<evidence type="ECO:0000313" key="6">
    <source>
        <dbReference type="Proteomes" id="UP000077248"/>
    </source>
</evidence>
<dbReference type="KEGG" id="aalt:CC77DRAFT_89385"/>
<keyword evidence="3" id="KW-0472">Membrane</keyword>
<dbReference type="InterPro" id="IPR036236">
    <property type="entry name" value="Znf_C2H2_sf"/>
</dbReference>
<feature type="compositionally biased region" description="Basic and acidic residues" evidence="2">
    <location>
        <begin position="438"/>
        <end position="447"/>
    </location>
</feature>
<sequence>MAILPNVVYPPNILRPRTVIENSLSGGGIAGVVLGSLCGLLILLIIFWTYAQRKRRGSRNTQSRRQCDPRGDGVPNLKQHATASTRESTVPTQAVPGITPLEIDSITTVNPWKVEYQPNPVMFPHLSAPIGNIHYEDEEEGVVFSTNQTSLRRPESIIEVCGTRSNSFGTPSAIYAAANGPGSRGTSPPLQAINIRSSGDSVPPLKSSRSDLPMDNILPVMTSEVPTTYESKSPCQSGLGTVEIINTTPIKSSELYPGNSDTGVTVVSSPRSFTEASSSTRTLSLQASSRTSPTGNPSVSKVTIFPSKSIEADTDPVYPCSICHLKFRTPGLRRTHQNRKHNLRYSCGICDSRFGLRADLRRHENSVHRGDLHDFPTKVFQCPNIGCSDPQKTYARKDNFSRHVNRCERAIVKAKSLHDAGMEKREGNHRHWKMPSQTREHDPDVAM</sequence>
<gene>
    <name evidence="5" type="ORF">CC77DRAFT_89385</name>
</gene>
<keyword evidence="6" id="KW-1185">Reference proteome</keyword>
<keyword evidence="3" id="KW-1133">Transmembrane helix</keyword>
<dbReference type="Gene3D" id="3.30.160.60">
    <property type="entry name" value="Classic Zinc Finger"/>
    <property type="match status" value="1"/>
</dbReference>
<dbReference type="AlphaFoldDB" id="A0A177DNF2"/>
<feature type="domain" description="C2H2-type" evidence="4">
    <location>
        <begin position="345"/>
        <end position="373"/>
    </location>
</feature>
<dbReference type="EMBL" id="KV441478">
    <property type="protein sequence ID" value="OAG20888.1"/>
    <property type="molecule type" value="Genomic_DNA"/>
</dbReference>
<dbReference type="GO" id="GO:0008270">
    <property type="term" value="F:zinc ion binding"/>
    <property type="evidence" value="ECO:0007669"/>
    <property type="project" value="UniProtKB-KW"/>
</dbReference>